<evidence type="ECO:0000259" key="4">
    <source>
        <dbReference type="Pfam" id="PF13407"/>
    </source>
</evidence>
<protein>
    <submittedName>
        <fullName evidence="5">Periplasmic sugar-binding protein</fullName>
    </submittedName>
</protein>
<dbReference type="HOGENOM" id="CLU_037628_3_3_12"/>
<dbReference type="Proteomes" id="UP000000503">
    <property type="component" value="Chromosome"/>
</dbReference>
<reference evidence="6" key="1">
    <citation type="journal article" date="2013" name="Stand. Genomic Sci.">
        <title>Genome sequence of the thermophilic fresh-water bacterium Spirochaeta caldaria type strain (H1(T)), reclassification of Spirochaeta caldaria, Spirochaeta stenostrepta, and Spirochaeta zuelzerae in the genus Treponema as Treponema caldaria comb. nov., Treponema stenostrepta comb. nov., and Treponema zuelzerae comb. nov., and emendation of the genus Treponema.</title>
        <authorList>
            <person name="Abt B."/>
            <person name="Goker M."/>
            <person name="Scheuner C."/>
            <person name="Han C."/>
            <person name="Lu M."/>
            <person name="Misra M."/>
            <person name="Lapidus A."/>
            <person name="Nolan M."/>
            <person name="Lucas S."/>
            <person name="Hammon N."/>
            <person name="Deshpande S."/>
            <person name="Cheng J.F."/>
            <person name="Tapia R."/>
            <person name="Goodwin L.A."/>
            <person name="Pitluck S."/>
            <person name="Liolios K."/>
            <person name="Pagani I."/>
            <person name="Ivanova N."/>
            <person name="Mavromatis K."/>
            <person name="Mikhailova N."/>
            <person name="Huntemann M."/>
            <person name="Pati A."/>
            <person name="Chen A."/>
            <person name="Palaniappan K."/>
            <person name="Land M."/>
            <person name="Hauser L."/>
            <person name="Jeffries C.D."/>
            <person name="Rohde M."/>
            <person name="Spring S."/>
            <person name="Gronow S."/>
            <person name="Detter J.C."/>
            <person name="Bristow J."/>
            <person name="Eisen J.A."/>
            <person name="Markowitz V."/>
            <person name="Hugenholtz P."/>
            <person name="Kyrpides N.C."/>
            <person name="Woyke T."/>
            <person name="Klenk H.P."/>
        </authorList>
    </citation>
    <scope>NUCLEOTIDE SEQUENCE</scope>
    <source>
        <strain evidence="6">ATCC 51460 / DSM 7334 / H1</strain>
    </source>
</reference>
<gene>
    <name evidence="5" type="ordered locus">Spica_0031</name>
</gene>
<keyword evidence="6" id="KW-1185">Reference proteome</keyword>
<evidence type="ECO:0000256" key="3">
    <source>
        <dbReference type="ARBA" id="ARBA00022729"/>
    </source>
</evidence>
<evidence type="ECO:0000256" key="1">
    <source>
        <dbReference type="ARBA" id="ARBA00004196"/>
    </source>
</evidence>
<dbReference type="GO" id="GO:0030313">
    <property type="term" value="C:cell envelope"/>
    <property type="evidence" value="ECO:0007669"/>
    <property type="project" value="UniProtKB-SubCell"/>
</dbReference>
<dbReference type="InterPro" id="IPR028082">
    <property type="entry name" value="Peripla_BP_I"/>
</dbReference>
<feature type="domain" description="Periplasmic binding protein" evidence="4">
    <location>
        <begin position="47"/>
        <end position="297"/>
    </location>
</feature>
<dbReference type="InterPro" id="IPR025997">
    <property type="entry name" value="SBP_2_dom"/>
</dbReference>
<dbReference type="PANTHER" id="PTHR46847">
    <property type="entry name" value="D-ALLOSE-BINDING PERIPLASMIC PROTEIN-RELATED"/>
    <property type="match status" value="1"/>
</dbReference>
<evidence type="ECO:0000313" key="6">
    <source>
        <dbReference type="Proteomes" id="UP000000503"/>
    </source>
</evidence>
<organism evidence="5 6">
    <name type="scientific">Gracilinema caldarium (strain ATCC 51460 / DSM 7334 / H1)</name>
    <name type="common">Treponema caldarium</name>
    <dbReference type="NCBI Taxonomy" id="744872"/>
    <lineage>
        <taxon>Bacteria</taxon>
        <taxon>Pseudomonadati</taxon>
        <taxon>Spirochaetota</taxon>
        <taxon>Spirochaetia</taxon>
        <taxon>Spirochaetales</taxon>
        <taxon>Breznakiellaceae</taxon>
        <taxon>Gracilinema</taxon>
    </lineage>
</organism>
<dbReference type="PANTHER" id="PTHR46847:SF1">
    <property type="entry name" value="D-ALLOSE-BINDING PERIPLASMIC PROTEIN-RELATED"/>
    <property type="match status" value="1"/>
</dbReference>
<name>F8EWP0_GRAC1</name>
<dbReference type="AlphaFoldDB" id="F8EWP0"/>
<evidence type="ECO:0000313" key="5">
    <source>
        <dbReference type="EMBL" id="AEJ18203.1"/>
    </source>
</evidence>
<keyword evidence="3" id="KW-0732">Signal</keyword>
<dbReference type="Pfam" id="PF13407">
    <property type="entry name" value="Peripla_BP_4"/>
    <property type="match status" value="1"/>
</dbReference>
<dbReference type="Gene3D" id="3.40.50.2300">
    <property type="match status" value="2"/>
</dbReference>
<dbReference type="eggNOG" id="COG1879">
    <property type="taxonomic scope" value="Bacteria"/>
</dbReference>
<sequence>MKRRIFIGLLIFGLLSLIALTNSIYLMIHLDSLGSQQIDGALPKYIFAFYVPPTSSRYFQDIKKGAELAAQEHHVVLSFHSIDPKDNEIQQAVISDFNGYILCPYNEDTTLHSQVVKLQNEKRPVVIINHTIKTDKPVPFIGSNNYDVGKKMAQLIKKTEKSVHQIAIVYSQKNPWIYADRELIELGIRNELQNTEQYAITRFETRLNPLDAEALIYKIIKNYPEMNYVLFTDSNDTIAAAQALIDMNEVGRVQLIGFGNDKVIRDYIRKGVITASVVISPDKIGYQAVKSLVELVDSGFTSAAVDVGIEIVEKDSL</sequence>
<dbReference type="OrthoDB" id="569491at2"/>
<dbReference type="EMBL" id="CP002868">
    <property type="protein sequence ID" value="AEJ18203.1"/>
    <property type="molecule type" value="Genomic_DNA"/>
</dbReference>
<accession>F8EWP0</accession>
<dbReference type="SUPFAM" id="SSF53822">
    <property type="entry name" value="Periplasmic binding protein-like I"/>
    <property type="match status" value="1"/>
</dbReference>
<evidence type="ECO:0000256" key="2">
    <source>
        <dbReference type="ARBA" id="ARBA00007639"/>
    </source>
</evidence>
<dbReference type="RefSeq" id="WP_013967516.1">
    <property type="nucleotide sequence ID" value="NC_015732.1"/>
</dbReference>
<dbReference type="GO" id="GO:0030246">
    <property type="term" value="F:carbohydrate binding"/>
    <property type="evidence" value="ECO:0007669"/>
    <property type="project" value="UniProtKB-ARBA"/>
</dbReference>
<dbReference type="STRING" id="744872.Spica_0031"/>
<dbReference type="KEGG" id="scd:Spica_0031"/>
<proteinExistence type="inferred from homology"/>
<comment type="similarity">
    <text evidence="2">Belongs to the bacterial solute-binding protein 2 family.</text>
</comment>
<comment type="subcellular location">
    <subcellularLocation>
        <location evidence="1">Cell envelope</location>
    </subcellularLocation>
</comment>